<proteinExistence type="predicted"/>
<dbReference type="EMBL" id="QWET01000034">
    <property type="protein sequence ID" value="RIH62827.1"/>
    <property type="molecule type" value="Genomic_DNA"/>
</dbReference>
<protein>
    <recommendedName>
        <fullName evidence="3">Neutral/alkaline non-lysosomal ceramidase N-terminal domain-containing protein</fullName>
    </recommendedName>
</protein>
<sequence>MKKGKFIIILYILCVVLPSVTTKIVAQNGYAQHILIGWASENITPDGSVSLQGQYYERISEYVQSPLDATALAMESVCDSGNKEQAIMISVDVVSFSDGLQDSLRKVLKGKMEGFDLNKLFLNATHTHSSFDTGIESKDRAMLLDKLCKVAVSAWENRKPGGISRELRYAVVGHNRRVEYADGSTEMYGSTGREDFIGLEGPEDSGVDMLFCWDMDKKLTGIVMNVACPAQVTESKYYVSADYWSEVRTYLNNTFPGNVHVLPQISAAGDISPRDLSRGYKAGEPDMWDVPGVVEIGKRLAHVIDEAYPDARSNIQNQVVFKHVVKNISLPTRKYSKEEYKKALAIVKRIRSQEPDDPNSPETAWNRFLKEIEENEKVKVYGPWDNKLSDFGIVKKQEALVQQYEEQEQHPFYPVELHVLRIGEVAFATNPFELYMDYGFRMTGRSKARQTFIVQLSGGDGAGYLPTKRAITGEGYRGYSAMVNKVGPAGGQVLVDETVNLINSLWETE</sequence>
<dbReference type="AlphaFoldDB" id="A0A399CT91"/>
<evidence type="ECO:0000313" key="2">
    <source>
        <dbReference type="Proteomes" id="UP000266441"/>
    </source>
</evidence>
<comment type="caution">
    <text evidence="1">The sequence shown here is derived from an EMBL/GenBank/DDBJ whole genome shotgun (WGS) entry which is preliminary data.</text>
</comment>
<organism evidence="1 2">
    <name type="scientific">Mariniphaga sediminis</name>
    <dbReference type="NCBI Taxonomy" id="1628158"/>
    <lineage>
        <taxon>Bacteria</taxon>
        <taxon>Pseudomonadati</taxon>
        <taxon>Bacteroidota</taxon>
        <taxon>Bacteroidia</taxon>
        <taxon>Marinilabiliales</taxon>
        <taxon>Prolixibacteraceae</taxon>
        <taxon>Mariniphaga</taxon>
    </lineage>
</organism>
<reference evidence="1 2" key="1">
    <citation type="journal article" date="2015" name="Int. J. Syst. Evol. Microbiol.">
        <title>Mariniphaga sediminis sp. nov., isolated from coastal sediment.</title>
        <authorList>
            <person name="Wang F.Q."/>
            <person name="Shen Q.Y."/>
            <person name="Chen G.J."/>
            <person name="Du Z.J."/>
        </authorList>
    </citation>
    <scope>NUCLEOTIDE SEQUENCE [LARGE SCALE GENOMIC DNA]</scope>
    <source>
        <strain evidence="1 2">SY21</strain>
    </source>
</reference>
<keyword evidence="2" id="KW-1185">Reference proteome</keyword>
<dbReference type="OrthoDB" id="622735at2"/>
<dbReference type="RefSeq" id="WP_119352223.1">
    <property type="nucleotide sequence ID" value="NZ_QWET01000034.1"/>
</dbReference>
<name>A0A399CT91_9BACT</name>
<evidence type="ECO:0008006" key="3">
    <source>
        <dbReference type="Google" id="ProtNLM"/>
    </source>
</evidence>
<accession>A0A399CT91</accession>
<dbReference type="Proteomes" id="UP000266441">
    <property type="component" value="Unassembled WGS sequence"/>
</dbReference>
<evidence type="ECO:0000313" key="1">
    <source>
        <dbReference type="EMBL" id="RIH62827.1"/>
    </source>
</evidence>
<gene>
    <name evidence="1" type="ORF">D1164_22810</name>
</gene>